<keyword evidence="4" id="KW-1185">Reference proteome</keyword>
<dbReference type="AlphaFoldDB" id="I1XIV8"/>
<dbReference type="PANTHER" id="PTHR10072">
    <property type="entry name" value="IRON-SULFUR CLUSTER ASSEMBLY PROTEIN"/>
    <property type="match status" value="1"/>
</dbReference>
<dbReference type="InterPro" id="IPR017870">
    <property type="entry name" value="FeS_cluster_insertion_CS"/>
</dbReference>
<dbReference type="InterPro" id="IPR050322">
    <property type="entry name" value="Fe-S_cluster_asmbl/transfer"/>
</dbReference>
<dbReference type="NCBIfam" id="TIGR00049">
    <property type="entry name" value="iron-sulfur cluster assembly accessory protein"/>
    <property type="match status" value="1"/>
</dbReference>
<dbReference type="PROSITE" id="PS01152">
    <property type="entry name" value="HESB"/>
    <property type="match status" value="1"/>
</dbReference>
<dbReference type="Proteomes" id="UP000009144">
    <property type="component" value="Chromosome"/>
</dbReference>
<dbReference type="InterPro" id="IPR035903">
    <property type="entry name" value="HesB-like_dom_sf"/>
</dbReference>
<dbReference type="SUPFAM" id="SSF89360">
    <property type="entry name" value="HesB-like domain"/>
    <property type="match status" value="1"/>
</dbReference>
<dbReference type="GO" id="GO:0051537">
    <property type="term" value="F:2 iron, 2 sulfur cluster binding"/>
    <property type="evidence" value="ECO:0007669"/>
    <property type="project" value="TreeGrafter"/>
</dbReference>
<evidence type="ECO:0000256" key="1">
    <source>
        <dbReference type="ARBA" id="ARBA00006718"/>
    </source>
</evidence>
<dbReference type="eggNOG" id="COG0316">
    <property type="taxonomic scope" value="Bacteria"/>
</dbReference>
<dbReference type="GO" id="GO:0005829">
    <property type="term" value="C:cytosol"/>
    <property type="evidence" value="ECO:0007669"/>
    <property type="project" value="TreeGrafter"/>
</dbReference>
<comment type="similarity">
    <text evidence="1">Belongs to the HesB/IscA family.</text>
</comment>
<dbReference type="HOGENOM" id="CLU_069054_5_1_6"/>
<dbReference type="STRING" id="754476.Q7A_1501"/>
<dbReference type="RefSeq" id="WP_014706700.1">
    <property type="nucleotide sequence ID" value="NC_017857.3"/>
</dbReference>
<dbReference type="GO" id="GO:0016226">
    <property type="term" value="P:iron-sulfur cluster assembly"/>
    <property type="evidence" value="ECO:0007669"/>
    <property type="project" value="InterPro"/>
</dbReference>
<sequence length="110" mass="11952">MTTITLTQSAVKRVRDMVAKHDNGIGLRIGVVKSGCSGYSYALDYADTVAANDMIIEQDDVKVVVDKDNLPLLEGMILDFVKEGLNQSFKFINPNVTSECGCGESFSVTK</sequence>
<dbReference type="InterPro" id="IPR000361">
    <property type="entry name" value="ATAP_core_dom"/>
</dbReference>
<evidence type="ECO:0000313" key="4">
    <source>
        <dbReference type="Proteomes" id="UP000009144"/>
    </source>
</evidence>
<feature type="domain" description="Core" evidence="2">
    <location>
        <begin position="3"/>
        <end position="104"/>
    </location>
</feature>
<protein>
    <submittedName>
        <fullName evidence="3">Iron binding protein IscA for iron-sulfur cluster assembly</fullName>
    </submittedName>
</protein>
<dbReference type="Pfam" id="PF01521">
    <property type="entry name" value="Fe-S_biosyn"/>
    <property type="match status" value="1"/>
</dbReference>
<name>I1XIV8_METNJ</name>
<evidence type="ECO:0000259" key="2">
    <source>
        <dbReference type="Pfam" id="PF01521"/>
    </source>
</evidence>
<dbReference type="Gene3D" id="2.60.300.12">
    <property type="entry name" value="HesB-like domain"/>
    <property type="match status" value="1"/>
</dbReference>
<dbReference type="InterPro" id="IPR016092">
    <property type="entry name" value="ATAP"/>
</dbReference>
<dbReference type="KEGG" id="mej:Q7A_1501"/>
<evidence type="ECO:0000313" key="3">
    <source>
        <dbReference type="EMBL" id="AFI84327.1"/>
    </source>
</evidence>
<dbReference type="PANTHER" id="PTHR10072:SF41">
    <property type="entry name" value="IRON-SULFUR CLUSTER ASSEMBLY 1 HOMOLOG, MITOCHONDRIAL"/>
    <property type="match status" value="1"/>
</dbReference>
<reference evidence="3 4" key="2">
    <citation type="journal article" date="2013" name="Int. J. Syst. Evol. Microbiol.">
        <title>Methylophaga nitratireducenticrescens sp. nov. and Methylophaga frappieri sp. nov., isolated from the biofilm of the methanol-fed denitrification system treating the seawater at the Montreal Biodome.</title>
        <authorList>
            <person name="Villeneuve C."/>
            <person name="Martineau C."/>
            <person name="Mauffrey F."/>
            <person name="Villemur R."/>
        </authorList>
    </citation>
    <scope>NUCLEOTIDE SEQUENCE [LARGE SCALE GENOMIC DNA]</scope>
    <source>
        <strain evidence="3 4">JAM1</strain>
    </source>
</reference>
<dbReference type="PATRIC" id="fig|754476.3.peg.1481"/>
<dbReference type="EMBL" id="CP003390">
    <property type="protein sequence ID" value="AFI84327.1"/>
    <property type="molecule type" value="Genomic_DNA"/>
</dbReference>
<reference evidence="3 4" key="1">
    <citation type="journal article" date="2012" name="J. Bacteriol.">
        <title>Complete genome sequences of Methylophaga sp. strain JAM1 and Methylophaga sp. strain JAM7.</title>
        <authorList>
            <person name="Villeneuve C."/>
            <person name="Martineau C."/>
            <person name="Mauffrey F."/>
            <person name="Villemur R."/>
        </authorList>
    </citation>
    <scope>NUCLEOTIDE SEQUENCE [LARGE SCALE GENOMIC DNA]</scope>
    <source>
        <strain evidence="3 4">JAM1</strain>
    </source>
</reference>
<gene>
    <name evidence="3" type="ordered locus">Q7A_1501</name>
</gene>
<proteinExistence type="inferred from homology"/>
<dbReference type="OrthoDB" id="9801228at2"/>
<accession>I1XIV8</accession>
<organism evidence="3 4">
    <name type="scientific">Methylophaga nitratireducenticrescens</name>
    <dbReference type="NCBI Taxonomy" id="754476"/>
    <lineage>
        <taxon>Bacteria</taxon>
        <taxon>Pseudomonadati</taxon>
        <taxon>Pseudomonadota</taxon>
        <taxon>Gammaproteobacteria</taxon>
        <taxon>Thiotrichales</taxon>
        <taxon>Piscirickettsiaceae</taxon>
        <taxon>Methylophaga</taxon>
    </lineage>
</organism>